<dbReference type="OrthoDB" id="9805628at2"/>
<dbReference type="SUPFAM" id="SSF56752">
    <property type="entry name" value="D-aminoacid aminotransferase-like PLP-dependent enzymes"/>
    <property type="match status" value="1"/>
</dbReference>
<dbReference type="Pfam" id="PF01063">
    <property type="entry name" value="Aminotran_4"/>
    <property type="match status" value="1"/>
</dbReference>
<evidence type="ECO:0000256" key="4">
    <source>
        <dbReference type="RuleBase" id="RU004106"/>
    </source>
</evidence>
<dbReference type="AlphaFoldDB" id="A0A1S1V635"/>
<comment type="similarity">
    <text evidence="2 4">Belongs to the class-IV pyridoxal-phosphate-dependent aminotransferase family.</text>
</comment>
<proteinExistence type="inferred from homology"/>
<evidence type="ECO:0000256" key="2">
    <source>
        <dbReference type="ARBA" id="ARBA00009320"/>
    </source>
</evidence>
<reference evidence="6 7" key="1">
    <citation type="submission" date="2016-09" db="EMBL/GenBank/DDBJ databases">
        <title>Genome sequence of Eubacterium angustum.</title>
        <authorList>
            <person name="Poehlein A."/>
            <person name="Daniel R."/>
        </authorList>
    </citation>
    <scope>NUCLEOTIDE SEQUENCE [LARGE SCALE GENOMIC DNA]</scope>
    <source>
        <strain evidence="6 7">DSM 1989</strain>
    </source>
</reference>
<dbReference type="InterPro" id="IPR043131">
    <property type="entry name" value="BCAT-like_N"/>
</dbReference>
<protein>
    <submittedName>
        <fullName evidence="6">Aminodeoxychorismate lyase</fullName>
        <ecNumber evidence="6">4.1.3.38</ecNumber>
    </submittedName>
</protein>
<dbReference type="CDD" id="cd00449">
    <property type="entry name" value="PLPDE_IV"/>
    <property type="match status" value="1"/>
</dbReference>
<comment type="cofactor">
    <cofactor evidence="1 5">
        <name>pyridoxal 5'-phosphate</name>
        <dbReference type="ChEBI" id="CHEBI:597326"/>
    </cofactor>
</comment>
<name>A0A1S1V635_9FIRM</name>
<dbReference type="Gene3D" id="3.20.10.10">
    <property type="entry name" value="D-amino Acid Aminotransferase, subunit A, domain 2"/>
    <property type="match status" value="1"/>
</dbReference>
<gene>
    <name evidence="6" type="primary">pabC</name>
    <name evidence="6" type="ORF">EUAN_15410</name>
</gene>
<dbReference type="Proteomes" id="UP000180254">
    <property type="component" value="Unassembled WGS sequence"/>
</dbReference>
<dbReference type="GO" id="GO:0005829">
    <property type="term" value="C:cytosol"/>
    <property type="evidence" value="ECO:0007669"/>
    <property type="project" value="TreeGrafter"/>
</dbReference>
<evidence type="ECO:0000256" key="5">
    <source>
        <dbReference type="RuleBase" id="RU004516"/>
    </source>
</evidence>
<dbReference type="InterPro" id="IPR001544">
    <property type="entry name" value="Aminotrans_IV"/>
</dbReference>
<comment type="caution">
    <text evidence="6">The sequence shown here is derived from an EMBL/GenBank/DDBJ whole genome shotgun (WGS) entry which is preliminary data.</text>
</comment>
<dbReference type="EC" id="4.1.3.38" evidence="6"/>
<dbReference type="EMBL" id="MKIE01000005">
    <property type="protein sequence ID" value="OHW62093.1"/>
    <property type="molecule type" value="Genomic_DNA"/>
</dbReference>
<evidence type="ECO:0000313" key="7">
    <source>
        <dbReference type="Proteomes" id="UP000180254"/>
    </source>
</evidence>
<evidence type="ECO:0000313" key="6">
    <source>
        <dbReference type="EMBL" id="OHW62093.1"/>
    </source>
</evidence>
<dbReference type="InterPro" id="IPR018300">
    <property type="entry name" value="Aminotrans_IV_CS"/>
</dbReference>
<accession>A0A1S1V635</accession>
<dbReference type="RefSeq" id="WP_071063328.1">
    <property type="nucleotide sequence ID" value="NZ_MKIE01000005.1"/>
</dbReference>
<keyword evidence="6" id="KW-0456">Lyase</keyword>
<dbReference type="FunFam" id="3.20.10.10:FF:000002">
    <property type="entry name" value="D-alanine aminotransferase"/>
    <property type="match status" value="1"/>
</dbReference>
<dbReference type="STRING" id="39480.EUAN_15410"/>
<dbReference type="PANTHER" id="PTHR42743">
    <property type="entry name" value="AMINO-ACID AMINOTRANSFERASE"/>
    <property type="match status" value="1"/>
</dbReference>
<dbReference type="InterPro" id="IPR043132">
    <property type="entry name" value="BCAT-like_C"/>
</dbReference>
<organism evidence="6 7">
    <name type="scientific">Andreesenia angusta</name>
    <dbReference type="NCBI Taxonomy" id="39480"/>
    <lineage>
        <taxon>Bacteria</taxon>
        <taxon>Bacillati</taxon>
        <taxon>Bacillota</taxon>
        <taxon>Tissierellia</taxon>
        <taxon>Tissierellales</taxon>
        <taxon>Gottschalkiaceae</taxon>
        <taxon>Andreesenia</taxon>
    </lineage>
</organism>
<dbReference type="GO" id="GO:0008696">
    <property type="term" value="F:4-amino-4-deoxychorismate lyase activity"/>
    <property type="evidence" value="ECO:0007669"/>
    <property type="project" value="UniProtKB-EC"/>
</dbReference>
<dbReference type="InterPro" id="IPR036038">
    <property type="entry name" value="Aminotransferase-like"/>
</dbReference>
<evidence type="ECO:0000256" key="3">
    <source>
        <dbReference type="ARBA" id="ARBA00022898"/>
    </source>
</evidence>
<keyword evidence="7" id="KW-1185">Reference proteome</keyword>
<sequence length="273" mass="30670">MYIYVNEELMPSNSRALKLTDGYSFGYGLFETVKVLDGELVFWQEHMERLARGLSKIGMASDLDRDDMEKSAKHLISLNKLEEGALKVIVSKSGDSRDTVLSTRVAEYPAALYERGFKLKLSGSRRNTHSLMPRLKSLNYMENMLERNMALKVGFDDCLFLNTEGYLAETSISNLFYVKDGSLYTPSLESGILDGIVRGKVISAAISLGLEVFEGEYSLEELLSSEEAFLTNSLMGLMPVSEIEDVKKDIKFDGVLGKLQRLYGDMLNAERYI</sequence>
<keyword evidence="3 5" id="KW-0663">Pyridoxal phosphate</keyword>
<dbReference type="PANTHER" id="PTHR42743:SF11">
    <property type="entry name" value="AMINODEOXYCHORISMATE LYASE"/>
    <property type="match status" value="1"/>
</dbReference>
<dbReference type="GO" id="GO:0008652">
    <property type="term" value="P:amino acid biosynthetic process"/>
    <property type="evidence" value="ECO:0007669"/>
    <property type="project" value="UniProtKB-ARBA"/>
</dbReference>
<dbReference type="GO" id="GO:0046394">
    <property type="term" value="P:carboxylic acid biosynthetic process"/>
    <property type="evidence" value="ECO:0007669"/>
    <property type="project" value="UniProtKB-ARBA"/>
</dbReference>
<evidence type="ECO:0000256" key="1">
    <source>
        <dbReference type="ARBA" id="ARBA00001933"/>
    </source>
</evidence>
<dbReference type="Gene3D" id="3.30.470.10">
    <property type="match status" value="1"/>
</dbReference>
<dbReference type="InterPro" id="IPR050571">
    <property type="entry name" value="Class-IV_PLP-Dep_Aminotrnsfr"/>
</dbReference>
<dbReference type="PROSITE" id="PS00770">
    <property type="entry name" value="AA_TRANSFER_CLASS_4"/>
    <property type="match status" value="1"/>
</dbReference>